<dbReference type="AlphaFoldDB" id="A0A432WEM4"/>
<proteinExistence type="predicted"/>
<protein>
    <submittedName>
        <fullName evidence="1">Uncharacterized protein</fullName>
    </submittedName>
</protein>
<name>A0A432WEM4_9GAMM</name>
<organism evidence="1 2">
    <name type="scientific">Aliidiomarina sanyensis</name>
    <dbReference type="NCBI Taxonomy" id="1249555"/>
    <lineage>
        <taxon>Bacteria</taxon>
        <taxon>Pseudomonadati</taxon>
        <taxon>Pseudomonadota</taxon>
        <taxon>Gammaproteobacteria</taxon>
        <taxon>Alteromonadales</taxon>
        <taxon>Idiomarinaceae</taxon>
        <taxon>Aliidiomarina</taxon>
    </lineage>
</organism>
<dbReference type="Proteomes" id="UP000288405">
    <property type="component" value="Unassembled WGS sequence"/>
</dbReference>
<keyword evidence="2" id="KW-1185">Reference proteome</keyword>
<comment type="caution">
    <text evidence="1">The sequence shown here is derived from an EMBL/GenBank/DDBJ whole genome shotgun (WGS) entry which is preliminary data.</text>
</comment>
<dbReference type="RefSeq" id="WP_126777154.1">
    <property type="nucleotide sequence ID" value="NZ_PIPM01000008.1"/>
</dbReference>
<evidence type="ECO:0000313" key="1">
    <source>
        <dbReference type="EMBL" id="RUO31334.1"/>
    </source>
</evidence>
<accession>A0A432WEM4</accession>
<dbReference type="EMBL" id="PIPM01000008">
    <property type="protein sequence ID" value="RUO31334.1"/>
    <property type="molecule type" value="Genomic_DNA"/>
</dbReference>
<evidence type="ECO:0000313" key="2">
    <source>
        <dbReference type="Proteomes" id="UP000288405"/>
    </source>
</evidence>
<sequence length="563" mass="60904">MRRGEGYNRGYMLIAVLGLLLGLMGGALSLMAAQHQRLMAERFEILIETIHRARLWSFHFRTHYDEWPTSQDLMEGTEIAAYVRDVQVTTEPAPALKIRLSNDALQARVQPFILGSKLDGDFLHVAVPSPDDDSNPEILRFLERFQPQPEYSSSMLTDLSMQLHDLVLVGAVSANALAYIGTLWATQGDLASAHFVEMKAQSVFAGQSTAMAAHGNQFETTSVIGQVSSISELTVEQANIRDAWYQAQVHAGEASFTTAQMIDANGRVISANRGNIGSIETHKAEISVLETMDLEGRVLMPSSMTTKEIGAPEGVFNQVQSAQFSGDRVVADSIEVKQNLLMQGGVASSIGFAHAGAGSLFDALHACWFDNQWCRAPEAPTVETWNCVGCVQSKSAGQFQASIHVITDLCVHGCDASISVFPGMTTDCLDSAAPPHSGGQFECTIEAQVAAGELRQGELQVRLHSGKNTAVYTELPVAFSWRAASTCAASMHAFPIAQSSPAMMGHVTFPQRTSGETVQVQEFGGSCNEAFRMSAWSCIASAACDGMGEWQNIQGSCWCDELF</sequence>
<reference evidence="1 2" key="1">
    <citation type="journal article" date="2011" name="Front. Microbiol.">
        <title>Genomic signatures of strain selection and enhancement in Bacillus atrophaeus var. globigii, a historical biowarfare simulant.</title>
        <authorList>
            <person name="Gibbons H.S."/>
            <person name="Broomall S.M."/>
            <person name="McNew L.A."/>
            <person name="Daligault H."/>
            <person name="Chapman C."/>
            <person name="Bruce D."/>
            <person name="Karavis M."/>
            <person name="Krepps M."/>
            <person name="McGregor P.A."/>
            <person name="Hong C."/>
            <person name="Park K.H."/>
            <person name="Akmal A."/>
            <person name="Feldman A."/>
            <person name="Lin J.S."/>
            <person name="Chang W.E."/>
            <person name="Higgs B.W."/>
            <person name="Demirev P."/>
            <person name="Lindquist J."/>
            <person name="Liem A."/>
            <person name="Fochler E."/>
            <person name="Read T.D."/>
            <person name="Tapia R."/>
            <person name="Johnson S."/>
            <person name="Bishop-Lilly K.A."/>
            <person name="Detter C."/>
            <person name="Han C."/>
            <person name="Sozhamannan S."/>
            <person name="Rosenzweig C.N."/>
            <person name="Skowronski E.W."/>
        </authorList>
    </citation>
    <scope>NUCLEOTIDE SEQUENCE [LARGE SCALE GENOMIC DNA]</scope>
    <source>
        <strain evidence="1 2">GYP-17</strain>
    </source>
</reference>
<gene>
    <name evidence="1" type="ORF">CWE11_08285</name>
</gene>
<dbReference type="OrthoDB" id="6396831at2"/>